<dbReference type="OrthoDB" id="3845898at2"/>
<gene>
    <name evidence="15" type="ORF">FB566_3726</name>
</gene>
<keyword evidence="16" id="KW-1185">Reference proteome</keyword>
<keyword evidence="7" id="KW-0547">Nucleotide-binding</keyword>
<accession>A0A543B002</accession>
<evidence type="ECO:0000256" key="4">
    <source>
        <dbReference type="ARBA" id="ARBA00022553"/>
    </source>
</evidence>
<dbReference type="Gene3D" id="6.10.340.10">
    <property type="match status" value="1"/>
</dbReference>
<dbReference type="PANTHER" id="PTHR44936">
    <property type="entry name" value="SENSOR PROTEIN CREC"/>
    <property type="match status" value="1"/>
</dbReference>
<dbReference type="GO" id="GO:0016020">
    <property type="term" value="C:membrane"/>
    <property type="evidence" value="ECO:0007669"/>
    <property type="project" value="UniProtKB-SubCell"/>
</dbReference>
<feature type="compositionally biased region" description="Low complexity" evidence="12">
    <location>
        <begin position="740"/>
        <end position="758"/>
    </location>
</feature>
<feature type="domain" description="HAMP" evidence="14">
    <location>
        <begin position="367"/>
        <end position="404"/>
    </location>
</feature>
<evidence type="ECO:0000256" key="1">
    <source>
        <dbReference type="ARBA" id="ARBA00000085"/>
    </source>
</evidence>
<dbReference type="SMART" id="SM00304">
    <property type="entry name" value="HAMP"/>
    <property type="match status" value="1"/>
</dbReference>
<feature type="domain" description="Histidine kinase" evidence="13">
    <location>
        <begin position="522"/>
        <end position="625"/>
    </location>
</feature>
<evidence type="ECO:0000313" key="16">
    <source>
        <dbReference type="Proteomes" id="UP000317043"/>
    </source>
</evidence>
<evidence type="ECO:0000256" key="2">
    <source>
        <dbReference type="ARBA" id="ARBA00004370"/>
    </source>
</evidence>
<feature type="region of interest" description="Disordered" evidence="12">
    <location>
        <begin position="633"/>
        <end position="790"/>
    </location>
</feature>
<organism evidence="15 16">
    <name type="scientific">Stackebrandtia endophytica</name>
    <dbReference type="NCBI Taxonomy" id="1496996"/>
    <lineage>
        <taxon>Bacteria</taxon>
        <taxon>Bacillati</taxon>
        <taxon>Actinomycetota</taxon>
        <taxon>Actinomycetes</taxon>
        <taxon>Glycomycetales</taxon>
        <taxon>Glycomycetaceae</taxon>
        <taxon>Stackebrandtia</taxon>
    </lineage>
</organism>
<evidence type="ECO:0000256" key="10">
    <source>
        <dbReference type="ARBA" id="ARBA00022989"/>
    </source>
</evidence>
<keyword evidence="5" id="KW-0808">Transferase</keyword>
<evidence type="ECO:0000256" key="3">
    <source>
        <dbReference type="ARBA" id="ARBA00012438"/>
    </source>
</evidence>
<dbReference type="SUPFAM" id="SSF55874">
    <property type="entry name" value="ATPase domain of HSP90 chaperone/DNA topoisomerase II/histidine kinase"/>
    <property type="match status" value="1"/>
</dbReference>
<sequence>MRITQKLGVLVAVPLIAVVAFAALAVFTTGGEALQAERLRSLVITSASAGELIQKLRAERSAAATALIDGTDDGFTAYRNAAGLTDRSVTDYMSARSKLTDLPSSTTELLERIDVQLESLETLRGSVLAGDQTTSAATFAYRITIADLLEYRDTVAQAGGASGEVADRLRGAAALTRASEYLGIEQVAVLRAIAAGTLTFSAHQDITAARTAAVEAMITFNTLAPAHWQSWVEQSLRGEHLIDAQRMEDAVARIGPGDPIKVDIAAWNDALNTKGNSLLNAQNKIDADIVARVTSLRDSQRDLTILQTVAVAVAVAVAVSLAVWMGRPVVRGLGRLRDTARRVAQHDLPESVAQFDDHEVLGELTPEQFADGMTPPIEVKGNDELAEVGRAFNEVHREAVRVAAQQALLRVHIGAIFVNLARRGHSLTGRLTAALDEAERSELDPERLERLFSLDHLVTLLARSNDSLLVLGGASPAKVRTVDEPVSDVLTAAGAQIEQYTRIDVGMVDDGVALHADAVDDVVKLLAELMDNATRYSKPQVQVTARSLADRLIIQIKDDGIGMAPSHVEAINDRLATRPPLDLEAVRSMGLTVVGHIAARRGIKVQLRPAHPRGTIAEVTVPSGLLTHGAPKRAALEPAPPKVAPLFQKRGGNSGSAGRKPKPRPTPEPVAMIPGPGDQPTTRRSANLDDTMEMPIVNFDWTEVDDSTQRLPKRTRPELPAAPPVEEITAGPAPIPSQRPSPRSTAPSAPAASSASSQGLPTRVPMAQLVPGAITPTTSTPQTGGELRDPDAVGATYAAYARGLAAKRVPASTESDRSRAAL</sequence>
<reference evidence="15 16" key="1">
    <citation type="submission" date="2019-06" db="EMBL/GenBank/DDBJ databases">
        <title>Sequencing the genomes of 1000 actinobacteria strains.</title>
        <authorList>
            <person name="Klenk H.-P."/>
        </authorList>
    </citation>
    <scope>NUCLEOTIDE SEQUENCE [LARGE SCALE GENOMIC DNA]</scope>
    <source>
        <strain evidence="15 16">DSM 45928</strain>
    </source>
</reference>
<evidence type="ECO:0000256" key="9">
    <source>
        <dbReference type="ARBA" id="ARBA00022840"/>
    </source>
</evidence>
<evidence type="ECO:0000256" key="6">
    <source>
        <dbReference type="ARBA" id="ARBA00022692"/>
    </source>
</evidence>
<evidence type="ECO:0000259" key="13">
    <source>
        <dbReference type="PROSITE" id="PS50109"/>
    </source>
</evidence>
<dbReference type="EMBL" id="VFOW01000001">
    <property type="protein sequence ID" value="TQL78149.1"/>
    <property type="molecule type" value="Genomic_DNA"/>
</dbReference>
<keyword evidence="8 15" id="KW-0418">Kinase</keyword>
<dbReference type="Pfam" id="PF02518">
    <property type="entry name" value="HATPase_c"/>
    <property type="match status" value="1"/>
</dbReference>
<dbReference type="InterPro" id="IPR005467">
    <property type="entry name" value="His_kinase_dom"/>
</dbReference>
<evidence type="ECO:0000313" key="15">
    <source>
        <dbReference type="EMBL" id="TQL78149.1"/>
    </source>
</evidence>
<dbReference type="Proteomes" id="UP000317043">
    <property type="component" value="Unassembled WGS sequence"/>
</dbReference>
<dbReference type="PROSITE" id="PS50885">
    <property type="entry name" value="HAMP"/>
    <property type="match status" value="1"/>
</dbReference>
<dbReference type="InterPro" id="IPR013587">
    <property type="entry name" value="Nitrate/nitrite_sensing"/>
</dbReference>
<proteinExistence type="predicted"/>
<dbReference type="Pfam" id="PF08376">
    <property type="entry name" value="NIT"/>
    <property type="match status" value="1"/>
</dbReference>
<evidence type="ECO:0000256" key="12">
    <source>
        <dbReference type="SAM" id="MobiDB-lite"/>
    </source>
</evidence>
<dbReference type="InParanoid" id="A0A543B002"/>
<dbReference type="InterPro" id="IPR003660">
    <property type="entry name" value="HAMP_dom"/>
</dbReference>
<evidence type="ECO:0000256" key="7">
    <source>
        <dbReference type="ARBA" id="ARBA00022741"/>
    </source>
</evidence>
<keyword evidence="4" id="KW-0597">Phosphoprotein</keyword>
<keyword evidence="10" id="KW-1133">Transmembrane helix</keyword>
<protein>
    <recommendedName>
        <fullName evidence="3">histidine kinase</fullName>
        <ecNumber evidence="3">2.7.13.3</ecNumber>
    </recommendedName>
</protein>
<keyword evidence="9" id="KW-0067">ATP-binding</keyword>
<keyword evidence="11" id="KW-0902">Two-component regulatory system</keyword>
<dbReference type="InterPro" id="IPR003594">
    <property type="entry name" value="HATPase_dom"/>
</dbReference>
<evidence type="ECO:0000256" key="11">
    <source>
        <dbReference type="ARBA" id="ARBA00023012"/>
    </source>
</evidence>
<keyword evidence="10" id="KW-0472">Membrane</keyword>
<comment type="subcellular location">
    <subcellularLocation>
        <location evidence="2">Membrane</location>
    </subcellularLocation>
</comment>
<dbReference type="PANTHER" id="PTHR44936:SF9">
    <property type="entry name" value="SENSOR PROTEIN CREC"/>
    <property type="match status" value="1"/>
</dbReference>
<dbReference type="RefSeq" id="WP_142042160.1">
    <property type="nucleotide sequence ID" value="NZ_JBHTGS010000001.1"/>
</dbReference>
<comment type="caution">
    <text evidence="15">The sequence shown here is derived from an EMBL/GenBank/DDBJ whole genome shotgun (WGS) entry which is preliminary data.</text>
</comment>
<dbReference type="EC" id="2.7.13.3" evidence="3"/>
<dbReference type="InterPro" id="IPR036890">
    <property type="entry name" value="HATPase_C_sf"/>
</dbReference>
<keyword evidence="6" id="KW-0812">Transmembrane</keyword>
<dbReference type="GO" id="GO:0000160">
    <property type="term" value="P:phosphorelay signal transduction system"/>
    <property type="evidence" value="ECO:0007669"/>
    <property type="project" value="UniProtKB-KW"/>
</dbReference>
<dbReference type="AlphaFoldDB" id="A0A543B002"/>
<name>A0A543B002_9ACTN</name>
<dbReference type="Gene3D" id="3.30.565.10">
    <property type="entry name" value="Histidine kinase-like ATPase, C-terminal domain"/>
    <property type="match status" value="1"/>
</dbReference>
<evidence type="ECO:0000259" key="14">
    <source>
        <dbReference type="PROSITE" id="PS50885"/>
    </source>
</evidence>
<dbReference type="GO" id="GO:0004673">
    <property type="term" value="F:protein histidine kinase activity"/>
    <property type="evidence" value="ECO:0007669"/>
    <property type="project" value="UniProtKB-EC"/>
</dbReference>
<dbReference type="SMART" id="SM00387">
    <property type="entry name" value="HATPase_c"/>
    <property type="match status" value="1"/>
</dbReference>
<dbReference type="PROSITE" id="PS50109">
    <property type="entry name" value="HIS_KIN"/>
    <property type="match status" value="1"/>
</dbReference>
<evidence type="ECO:0000256" key="8">
    <source>
        <dbReference type="ARBA" id="ARBA00022777"/>
    </source>
</evidence>
<dbReference type="GO" id="GO:0005524">
    <property type="term" value="F:ATP binding"/>
    <property type="evidence" value="ECO:0007669"/>
    <property type="project" value="UniProtKB-KW"/>
</dbReference>
<comment type="catalytic activity">
    <reaction evidence="1">
        <text>ATP + protein L-histidine = ADP + protein N-phospho-L-histidine.</text>
        <dbReference type="EC" id="2.7.13.3"/>
    </reaction>
</comment>
<evidence type="ECO:0000256" key="5">
    <source>
        <dbReference type="ARBA" id="ARBA00022679"/>
    </source>
</evidence>
<dbReference type="Pfam" id="PF00672">
    <property type="entry name" value="HAMP"/>
    <property type="match status" value="1"/>
</dbReference>
<dbReference type="InterPro" id="IPR050980">
    <property type="entry name" value="2C_sensor_his_kinase"/>
</dbReference>
<dbReference type="CDD" id="cd06225">
    <property type="entry name" value="HAMP"/>
    <property type="match status" value="1"/>
</dbReference>